<gene>
    <name evidence="1" type="ORF">HMPREF9418_1997</name>
</gene>
<evidence type="ECO:0000313" key="2">
    <source>
        <dbReference type="Proteomes" id="UP000004982"/>
    </source>
</evidence>
<sequence>MCHIPVHFQHHACFLSTNAAPVLDEVVLHGLTSVVLHAVSRPFLSISKPRSSEI</sequence>
<dbReference type="AlphaFoldDB" id="A0AA36UI12"/>
<reference evidence="1 2" key="1">
    <citation type="submission" date="2011-05" db="EMBL/GenBank/DDBJ databases">
        <authorList>
            <person name="Muzny D."/>
            <person name="Qin X."/>
            <person name="Deng J."/>
            <person name="Jiang H."/>
            <person name="Liu Y."/>
            <person name="Qu J."/>
            <person name="Song X.-Z."/>
            <person name="Zhang L."/>
            <person name="Thornton R."/>
            <person name="Coyle M."/>
            <person name="Francisco L."/>
            <person name="Jackson L."/>
            <person name="Javaid M."/>
            <person name="Korchina V."/>
            <person name="Kovar C."/>
            <person name="Mata R."/>
            <person name="Mathew T."/>
            <person name="Ngo R."/>
            <person name="Nguyen L."/>
            <person name="Nguyen N."/>
            <person name="Okwuonu G."/>
            <person name="Ongeri F."/>
            <person name="Pham C."/>
            <person name="Simmons D."/>
            <person name="Wilczek-Boney K."/>
            <person name="Hale W."/>
            <person name="Jakkamsetti A."/>
            <person name="Pham P."/>
            <person name="Ruth R."/>
            <person name="San Lucas F."/>
            <person name="Warren J."/>
            <person name="Zhang J."/>
            <person name="Zhao Z."/>
            <person name="Zhou C."/>
            <person name="Zhu D."/>
            <person name="Lee S."/>
            <person name="Bess C."/>
            <person name="Blankenburg K."/>
            <person name="Forbes L."/>
            <person name="Fu Q."/>
            <person name="Gubbala S."/>
            <person name="Hirani K."/>
            <person name="Jayaseelan J.C."/>
            <person name="Lara F."/>
            <person name="Munidasa M."/>
            <person name="Palculict T."/>
            <person name="Patil S."/>
            <person name="Pu L.-L."/>
            <person name="Saada N."/>
            <person name="Tang L."/>
            <person name="Weissenberger G."/>
            <person name="Zhu Y."/>
            <person name="Hemphill L."/>
            <person name="Shang Y."/>
            <person name="Youmans B."/>
            <person name="Ayvaz T."/>
            <person name="Ross M."/>
            <person name="Santibanez J."/>
            <person name="Aqrawi P."/>
            <person name="Gross S."/>
            <person name="Joshi V."/>
            <person name="Fowler G."/>
            <person name="Nazareth L."/>
            <person name="Reid J."/>
            <person name="Worley K."/>
            <person name="Petrosino J."/>
            <person name="Highlander S."/>
            <person name="Gibbs R."/>
        </authorList>
    </citation>
    <scope>NUCLEOTIDE SEQUENCE [LARGE SCALE GENOMIC DNA]</scope>
    <source>
        <strain evidence="1 2">ATCC 33926</strain>
    </source>
</reference>
<comment type="caution">
    <text evidence="1">The sequence shown here is derived from an EMBL/GenBank/DDBJ whole genome shotgun (WGS) entry which is preliminary data.</text>
</comment>
<evidence type="ECO:0000313" key="1">
    <source>
        <dbReference type="EMBL" id="EGQ76354.1"/>
    </source>
</evidence>
<protein>
    <submittedName>
        <fullName evidence="1">Uncharacterized protein</fullName>
    </submittedName>
</protein>
<dbReference type="EMBL" id="AFQE01000097">
    <property type="protein sequence ID" value="EGQ76354.1"/>
    <property type="molecule type" value="Genomic_DNA"/>
</dbReference>
<organism evidence="1 2">
    <name type="scientific">Neisseria macacae ATCC 33926</name>
    <dbReference type="NCBI Taxonomy" id="997348"/>
    <lineage>
        <taxon>Bacteria</taxon>
        <taxon>Pseudomonadati</taxon>
        <taxon>Pseudomonadota</taxon>
        <taxon>Betaproteobacteria</taxon>
        <taxon>Neisseriales</taxon>
        <taxon>Neisseriaceae</taxon>
        <taxon>Neisseria</taxon>
    </lineage>
</organism>
<accession>A0AA36UI12</accession>
<proteinExistence type="predicted"/>
<name>A0AA36UI12_9NEIS</name>
<dbReference type="Proteomes" id="UP000004982">
    <property type="component" value="Unassembled WGS sequence"/>
</dbReference>